<evidence type="ECO:0000313" key="4">
    <source>
        <dbReference type="Proteomes" id="UP001595615"/>
    </source>
</evidence>
<feature type="signal peptide" evidence="2">
    <location>
        <begin position="1"/>
        <end position="27"/>
    </location>
</feature>
<keyword evidence="4" id="KW-1185">Reference proteome</keyword>
<feature type="region of interest" description="Disordered" evidence="1">
    <location>
        <begin position="34"/>
        <end position="70"/>
    </location>
</feature>
<feature type="compositionally biased region" description="Pro residues" evidence="1">
    <location>
        <begin position="42"/>
        <end position="52"/>
    </location>
</feature>
<dbReference type="Proteomes" id="UP001595615">
    <property type="component" value="Unassembled WGS sequence"/>
</dbReference>
<evidence type="ECO:0000313" key="3">
    <source>
        <dbReference type="EMBL" id="MFC3712223.1"/>
    </source>
</evidence>
<evidence type="ECO:0000256" key="1">
    <source>
        <dbReference type="SAM" id="MobiDB-lite"/>
    </source>
</evidence>
<evidence type="ECO:0000256" key="2">
    <source>
        <dbReference type="SAM" id="SignalP"/>
    </source>
</evidence>
<comment type="caution">
    <text evidence="3">The sequence shown here is derived from an EMBL/GenBank/DDBJ whole genome shotgun (WGS) entry which is preliminary data.</text>
</comment>
<dbReference type="RefSeq" id="WP_380858669.1">
    <property type="nucleotide sequence ID" value="NZ_JBHRXV010000004.1"/>
</dbReference>
<organism evidence="3 4">
    <name type="scientific">Sphingoaurantiacus capsulatus</name>
    <dbReference type="NCBI Taxonomy" id="1771310"/>
    <lineage>
        <taxon>Bacteria</taxon>
        <taxon>Pseudomonadati</taxon>
        <taxon>Pseudomonadota</taxon>
        <taxon>Alphaproteobacteria</taxon>
        <taxon>Sphingomonadales</taxon>
        <taxon>Sphingosinicellaceae</taxon>
        <taxon>Sphingoaurantiacus</taxon>
    </lineage>
</organism>
<sequence>MRIHPWKAALAASVATLATVIALPVIGQEAPKSILPEGFDDAPPPPVAPAAPVPGTQPAAPAATPEGPAILAPGLADTAPAISVGPDPLLSAPTSRNVDFVGWLSPQAGGYGPNIFAGTNGRFLDGLLKRLDAPISSRWVHIVLRRALLSEVPTPAGARPADWVAERAWALVRMGEVDGAKRLVAAIPVDRYTPRLYAVAAQVHLAAGDALGLCALAPTAITLSKETLWPLANGLCAALEGDDLTAATTFDGLRNREAASPFDISLAERLATAASGTGRAANVEWNEVTKLNVYRFGLSAAGGVAIPEELAAKASPAVQAWLLRNPSTTLDRRLAAAPTAAALGVSSAAEMVRVHSAYAADMDPFAFEASPSGRLRAAFVARSADDRMTALRTLWARGNNERERFGAKILTAQAAARFPVDDAHVEAAPELVESALSAGYTNAAMRWWPLADDEGGSVRDRVWALVALADRTGSIPADTGRFDDWFGSEKSRVGEKRATYRAQLLAAALSGLGRGSDWDEMLDDLEVAPLDNAWSRRLDAAAQGRRIGEVAILAGIGLQRGVPPRHLQKIIAAYARVGLQTEARMLAVEALTRA</sequence>
<proteinExistence type="predicted"/>
<protein>
    <recommendedName>
        <fullName evidence="5">Lytic transglycosylase domain-containing protein</fullName>
    </recommendedName>
</protein>
<keyword evidence="2" id="KW-0732">Signal</keyword>
<feature type="chain" id="PRO_5046287881" description="Lytic transglycosylase domain-containing protein" evidence="2">
    <location>
        <begin position="28"/>
        <end position="594"/>
    </location>
</feature>
<dbReference type="EMBL" id="JBHRXV010000004">
    <property type="protein sequence ID" value="MFC3712223.1"/>
    <property type="molecule type" value="Genomic_DNA"/>
</dbReference>
<evidence type="ECO:0008006" key="5">
    <source>
        <dbReference type="Google" id="ProtNLM"/>
    </source>
</evidence>
<reference evidence="4" key="1">
    <citation type="journal article" date="2019" name="Int. J. Syst. Evol. Microbiol.">
        <title>The Global Catalogue of Microorganisms (GCM) 10K type strain sequencing project: providing services to taxonomists for standard genome sequencing and annotation.</title>
        <authorList>
            <consortium name="The Broad Institute Genomics Platform"/>
            <consortium name="The Broad Institute Genome Sequencing Center for Infectious Disease"/>
            <person name="Wu L."/>
            <person name="Ma J."/>
        </authorList>
    </citation>
    <scope>NUCLEOTIDE SEQUENCE [LARGE SCALE GENOMIC DNA]</scope>
    <source>
        <strain evidence="4">KCTC 42644</strain>
    </source>
</reference>
<accession>A0ABV7XB15</accession>
<name>A0ABV7XB15_9SPHN</name>
<gene>
    <name evidence="3" type="ORF">ACFOMD_06560</name>
</gene>
<feature type="compositionally biased region" description="Low complexity" evidence="1">
    <location>
        <begin position="53"/>
        <end position="69"/>
    </location>
</feature>